<organism evidence="9 10">
    <name type="scientific">Neobacillus massiliamazoniensis</name>
    <dbReference type="NCBI Taxonomy" id="1499688"/>
    <lineage>
        <taxon>Bacteria</taxon>
        <taxon>Bacillati</taxon>
        <taxon>Bacillota</taxon>
        <taxon>Bacilli</taxon>
        <taxon>Bacillales</taxon>
        <taxon>Bacillaceae</taxon>
        <taxon>Neobacillus</taxon>
    </lineage>
</organism>
<evidence type="ECO:0000313" key="10">
    <source>
        <dbReference type="Proteomes" id="UP000199087"/>
    </source>
</evidence>
<keyword evidence="5" id="KW-0805">Transcription regulation</keyword>
<protein>
    <submittedName>
        <fullName evidence="9">GntR family transcriptional regulator</fullName>
    </submittedName>
</protein>
<comment type="cofactor">
    <cofactor evidence="1">
        <name>pyridoxal 5'-phosphate</name>
        <dbReference type="ChEBI" id="CHEBI:597326"/>
    </cofactor>
</comment>
<dbReference type="EMBL" id="CVRB01000001">
    <property type="protein sequence ID" value="CRK81411.1"/>
    <property type="molecule type" value="Genomic_DNA"/>
</dbReference>
<evidence type="ECO:0000256" key="1">
    <source>
        <dbReference type="ARBA" id="ARBA00001933"/>
    </source>
</evidence>
<dbReference type="InterPro" id="IPR015421">
    <property type="entry name" value="PyrdxlP-dep_Trfase_major"/>
</dbReference>
<dbReference type="PROSITE" id="PS50949">
    <property type="entry name" value="HTH_GNTR"/>
    <property type="match status" value="1"/>
</dbReference>
<feature type="domain" description="HTH gntR-type" evidence="8">
    <location>
        <begin position="21"/>
        <end position="89"/>
    </location>
</feature>
<dbReference type="AlphaFoldDB" id="A0A0U1NTM0"/>
<dbReference type="InterPro" id="IPR015424">
    <property type="entry name" value="PyrdxlP-dep_Trfase"/>
</dbReference>
<dbReference type="RefSeq" id="WP_245640335.1">
    <property type="nucleotide sequence ID" value="NZ_CVRB01000001.1"/>
</dbReference>
<reference evidence="10" key="1">
    <citation type="submission" date="2015-05" db="EMBL/GenBank/DDBJ databases">
        <authorList>
            <person name="Urmite Genomes"/>
        </authorList>
    </citation>
    <scope>NUCLEOTIDE SEQUENCE [LARGE SCALE GENOMIC DNA]</scope>
    <source>
        <strain evidence="10">LF1</strain>
    </source>
</reference>
<dbReference type="PANTHER" id="PTHR46577:SF2">
    <property type="entry name" value="TRANSCRIPTIONAL REGULATORY PROTEIN"/>
    <property type="match status" value="1"/>
</dbReference>
<dbReference type="Gene3D" id="3.40.640.10">
    <property type="entry name" value="Type I PLP-dependent aspartate aminotransferase-like (Major domain)"/>
    <property type="match status" value="1"/>
</dbReference>
<dbReference type="Proteomes" id="UP000199087">
    <property type="component" value="Unassembled WGS sequence"/>
</dbReference>
<dbReference type="InterPro" id="IPR015422">
    <property type="entry name" value="PyrdxlP-dep_Trfase_small"/>
</dbReference>
<dbReference type="Pfam" id="PF00392">
    <property type="entry name" value="GntR"/>
    <property type="match status" value="1"/>
</dbReference>
<dbReference type="InterPro" id="IPR036390">
    <property type="entry name" value="WH_DNA-bd_sf"/>
</dbReference>
<keyword evidence="7" id="KW-0804">Transcription</keyword>
<dbReference type="GO" id="GO:0003677">
    <property type="term" value="F:DNA binding"/>
    <property type="evidence" value="ECO:0007669"/>
    <property type="project" value="UniProtKB-KW"/>
</dbReference>
<name>A0A0U1NTM0_9BACI</name>
<dbReference type="SMART" id="SM00345">
    <property type="entry name" value="HTH_GNTR"/>
    <property type="match status" value="1"/>
</dbReference>
<keyword evidence="6" id="KW-0238">DNA-binding</keyword>
<dbReference type="CDD" id="cd00609">
    <property type="entry name" value="AAT_like"/>
    <property type="match status" value="1"/>
</dbReference>
<keyword evidence="4" id="KW-0663">Pyridoxal phosphate</keyword>
<dbReference type="InterPro" id="IPR000524">
    <property type="entry name" value="Tscrpt_reg_HTH_GntR"/>
</dbReference>
<dbReference type="InterPro" id="IPR036388">
    <property type="entry name" value="WH-like_DNA-bd_sf"/>
</dbReference>
<keyword evidence="3" id="KW-0808">Transferase</keyword>
<dbReference type="Gene3D" id="1.10.10.10">
    <property type="entry name" value="Winged helix-like DNA-binding domain superfamily/Winged helix DNA-binding domain"/>
    <property type="match status" value="1"/>
</dbReference>
<evidence type="ECO:0000259" key="8">
    <source>
        <dbReference type="PROSITE" id="PS50949"/>
    </source>
</evidence>
<dbReference type="Pfam" id="PF00155">
    <property type="entry name" value="Aminotran_1_2"/>
    <property type="match status" value="1"/>
</dbReference>
<evidence type="ECO:0000256" key="3">
    <source>
        <dbReference type="ARBA" id="ARBA00022576"/>
    </source>
</evidence>
<evidence type="ECO:0000256" key="5">
    <source>
        <dbReference type="ARBA" id="ARBA00023015"/>
    </source>
</evidence>
<evidence type="ECO:0000256" key="2">
    <source>
        <dbReference type="ARBA" id="ARBA00005384"/>
    </source>
</evidence>
<gene>
    <name evidence="9" type="ORF">BN000_01313</name>
</gene>
<dbReference type="PRINTS" id="PR00035">
    <property type="entry name" value="HTHGNTR"/>
</dbReference>
<dbReference type="Gene3D" id="3.90.1150.10">
    <property type="entry name" value="Aspartate Aminotransferase, domain 1"/>
    <property type="match status" value="1"/>
</dbReference>
<dbReference type="STRING" id="1499688.BN000_01313"/>
<dbReference type="GO" id="GO:0003700">
    <property type="term" value="F:DNA-binding transcription factor activity"/>
    <property type="evidence" value="ECO:0007669"/>
    <property type="project" value="InterPro"/>
</dbReference>
<evidence type="ECO:0000313" key="9">
    <source>
        <dbReference type="EMBL" id="CRK81411.1"/>
    </source>
</evidence>
<proteinExistence type="inferred from homology"/>
<sequence length="492" mass="56019">MANKTSSIVNIEWKPDKTSNIPIFKQIVSYISNKISKGDWLIGNKLPPQRALAKMFDVNRSTIVAALEELTSLGILEGKSGQGTTIINNTWSLLMSASPPNWQRYIDFSIHKANSPTIQTINKLEFVDGITRLSTGEISPELFPKEMMKKVLQRVPERAYSLNYLEPLGLFELRKILSQHLTKYGIYIPPTCILIVSGSLQALQLISLCMLQPGSTIFTEIPSYLKSLNVFQSAGMKLSGIPMDSSGIMPWILNKKDNLEETSLLYTIPTFQNPTGRLMTETRRQELLDWCKTNRLPIIEDDAYRELWIDEEPPLPLKAYDKNGMVLYMGSISKSLAPGLRLGWLAGPESIVERLGDVKMQTDYGASSLSQWALTEWMESGLYEQHLLILRKHLKERRDLVLHTLETYFKEIATWNTPAGGYYIWLRLNKNISTDRLFEIALSEKLLINPGSIYDFSNNQHIRISYSYASPDELVKGLIKLSELIGEMYQYY</sequence>
<evidence type="ECO:0000256" key="7">
    <source>
        <dbReference type="ARBA" id="ARBA00023163"/>
    </source>
</evidence>
<dbReference type="SUPFAM" id="SSF53383">
    <property type="entry name" value="PLP-dependent transferases"/>
    <property type="match status" value="1"/>
</dbReference>
<dbReference type="InterPro" id="IPR051446">
    <property type="entry name" value="HTH_trans_reg/aminotransferase"/>
</dbReference>
<dbReference type="CDD" id="cd07377">
    <property type="entry name" value="WHTH_GntR"/>
    <property type="match status" value="1"/>
</dbReference>
<evidence type="ECO:0000256" key="4">
    <source>
        <dbReference type="ARBA" id="ARBA00022898"/>
    </source>
</evidence>
<dbReference type="PANTHER" id="PTHR46577">
    <property type="entry name" value="HTH-TYPE TRANSCRIPTIONAL REGULATORY PROTEIN GABR"/>
    <property type="match status" value="1"/>
</dbReference>
<keyword evidence="10" id="KW-1185">Reference proteome</keyword>
<dbReference type="InterPro" id="IPR004839">
    <property type="entry name" value="Aminotransferase_I/II_large"/>
</dbReference>
<dbReference type="GO" id="GO:0008483">
    <property type="term" value="F:transaminase activity"/>
    <property type="evidence" value="ECO:0007669"/>
    <property type="project" value="UniProtKB-KW"/>
</dbReference>
<dbReference type="SUPFAM" id="SSF46785">
    <property type="entry name" value="Winged helix' DNA-binding domain"/>
    <property type="match status" value="1"/>
</dbReference>
<keyword evidence="3" id="KW-0032">Aminotransferase</keyword>
<dbReference type="GO" id="GO:0030170">
    <property type="term" value="F:pyridoxal phosphate binding"/>
    <property type="evidence" value="ECO:0007669"/>
    <property type="project" value="InterPro"/>
</dbReference>
<evidence type="ECO:0000256" key="6">
    <source>
        <dbReference type="ARBA" id="ARBA00023125"/>
    </source>
</evidence>
<accession>A0A0U1NTM0</accession>
<comment type="similarity">
    <text evidence="2">In the C-terminal section; belongs to the class-I pyridoxal-phosphate-dependent aminotransferase family.</text>
</comment>